<organism evidence="1 2">
    <name type="scientific">Aspergillus tanneri</name>
    <dbReference type="NCBI Taxonomy" id="1220188"/>
    <lineage>
        <taxon>Eukaryota</taxon>
        <taxon>Fungi</taxon>
        <taxon>Dikarya</taxon>
        <taxon>Ascomycota</taxon>
        <taxon>Pezizomycotina</taxon>
        <taxon>Eurotiomycetes</taxon>
        <taxon>Eurotiomycetidae</taxon>
        <taxon>Eurotiales</taxon>
        <taxon>Aspergillaceae</taxon>
        <taxon>Aspergillus</taxon>
        <taxon>Aspergillus subgen. Circumdati</taxon>
    </lineage>
</organism>
<keyword evidence="2" id="KW-1185">Reference proteome</keyword>
<dbReference type="Proteomes" id="UP000308092">
    <property type="component" value="Unassembled WGS sequence"/>
</dbReference>
<comment type="caution">
    <text evidence="1">The sequence shown here is derived from an EMBL/GenBank/DDBJ whole genome shotgun (WGS) entry which is preliminary data.</text>
</comment>
<accession>A0A4S3IZ78</accession>
<reference evidence="1 2" key="1">
    <citation type="submission" date="2019-03" db="EMBL/GenBank/DDBJ databases">
        <title>The genome sequence of a newly discovered highly antifungal drug resistant Aspergillus species, Aspergillus tanneri NIH 1004.</title>
        <authorList>
            <person name="Mounaud S."/>
            <person name="Singh I."/>
            <person name="Joardar V."/>
            <person name="Pakala S."/>
            <person name="Pakala S."/>
            <person name="Venepally P."/>
            <person name="Hoover J."/>
            <person name="Nierman W."/>
            <person name="Chung J."/>
            <person name="Losada L."/>
        </authorList>
    </citation>
    <scope>NUCLEOTIDE SEQUENCE [LARGE SCALE GENOMIC DNA]</scope>
    <source>
        <strain evidence="1 2">NIH1004</strain>
    </source>
</reference>
<dbReference type="VEuPathDB" id="FungiDB:EYZ11_012835"/>
<sequence length="16" mass="1876">MWGTLQSKNRTLLLKS</sequence>
<evidence type="ECO:0000313" key="2">
    <source>
        <dbReference type="Proteomes" id="UP000308092"/>
    </source>
</evidence>
<proteinExistence type="predicted"/>
<gene>
    <name evidence="1" type="ORF">EYZ11_012835</name>
</gene>
<dbReference type="EMBL" id="SOSA01001071">
    <property type="protein sequence ID" value="THC87719.1"/>
    <property type="molecule type" value="Genomic_DNA"/>
</dbReference>
<dbReference type="AlphaFoldDB" id="A0A4S3IZ78"/>
<name>A0A4S3IZ78_9EURO</name>
<protein>
    <submittedName>
        <fullName evidence="1">Uncharacterized protein</fullName>
    </submittedName>
</protein>
<evidence type="ECO:0000313" key="1">
    <source>
        <dbReference type="EMBL" id="THC87719.1"/>
    </source>
</evidence>